<evidence type="ECO:0000313" key="2">
    <source>
        <dbReference type="EMBL" id="VDN49951.1"/>
    </source>
</evidence>
<dbReference type="SMART" id="SM00875">
    <property type="entry name" value="BACK"/>
    <property type="match status" value="1"/>
</dbReference>
<dbReference type="Proteomes" id="UP000281553">
    <property type="component" value="Unassembled WGS sequence"/>
</dbReference>
<dbReference type="OrthoDB" id="6263291at2759"/>
<dbReference type="EMBL" id="UYRU01127011">
    <property type="protein sequence ID" value="VDN49951.1"/>
    <property type="molecule type" value="Genomic_DNA"/>
</dbReference>
<proteinExistence type="predicted"/>
<name>A0A3P7Q3L6_DIBLA</name>
<feature type="non-terminal residue" evidence="2">
    <location>
        <position position="121"/>
    </location>
</feature>
<dbReference type="InterPro" id="IPR011705">
    <property type="entry name" value="BACK"/>
</dbReference>
<accession>A0A3P7Q3L6</accession>
<dbReference type="Pfam" id="PF07707">
    <property type="entry name" value="BACK"/>
    <property type="match status" value="1"/>
</dbReference>
<feature type="domain" description="BACK" evidence="1">
    <location>
        <begin position="10"/>
        <end position="110"/>
    </location>
</feature>
<evidence type="ECO:0000313" key="3">
    <source>
        <dbReference type="Proteomes" id="UP000281553"/>
    </source>
</evidence>
<reference evidence="2 3" key="1">
    <citation type="submission" date="2018-11" db="EMBL/GenBank/DDBJ databases">
        <authorList>
            <consortium name="Pathogen Informatics"/>
        </authorList>
    </citation>
    <scope>NUCLEOTIDE SEQUENCE [LARGE SCALE GENOMIC DNA]</scope>
</reference>
<protein>
    <recommendedName>
        <fullName evidence="1">BACK domain-containing protein</fullName>
    </recommendedName>
</protein>
<keyword evidence="3" id="KW-1185">Reference proteome</keyword>
<sequence length="121" mass="13999">MYNYENISPYLRIAQELGFADVTALIEWAVCKNFEEFATTMEFCTITCDRLRRLLVRDDLAVANKATVFRSLVTWLNAQKLDKAIHQSMFEDLFALIRLLQVPSNFLPVMLSDHRECSTST</sequence>
<dbReference type="Gene3D" id="1.25.40.420">
    <property type="match status" value="1"/>
</dbReference>
<organism evidence="2 3">
    <name type="scientific">Dibothriocephalus latus</name>
    <name type="common">Fish tapeworm</name>
    <name type="synonym">Diphyllobothrium latum</name>
    <dbReference type="NCBI Taxonomy" id="60516"/>
    <lineage>
        <taxon>Eukaryota</taxon>
        <taxon>Metazoa</taxon>
        <taxon>Spiralia</taxon>
        <taxon>Lophotrochozoa</taxon>
        <taxon>Platyhelminthes</taxon>
        <taxon>Cestoda</taxon>
        <taxon>Eucestoda</taxon>
        <taxon>Diphyllobothriidea</taxon>
        <taxon>Diphyllobothriidae</taxon>
        <taxon>Dibothriocephalus</taxon>
    </lineage>
</organism>
<evidence type="ECO:0000259" key="1">
    <source>
        <dbReference type="SMART" id="SM00875"/>
    </source>
</evidence>
<dbReference type="AlphaFoldDB" id="A0A3P7Q3L6"/>
<gene>
    <name evidence="2" type="ORF">DILT_LOCUS19954</name>
</gene>